<evidence type="ECO:0000256" key="1">
    <source>
        <dbReference type="SAM" id="MobiDB-lite"/>
    </source>
</evidence>
<feature type="compositionally biased region" description="Polar residues" evidence="1">
    <location>
        <begin position="547"/>
        <end position="560"/>
    </location>
</feature>
<feature type="compositionally biased region" description="Acidic residues" evidence="1">
    <location>
        <begin position="269"/>
        <end position="282"/>
    </location>
</feature>
<sequence length="640" mass="67097">MASISRSYSPRRIHLRSNSSSFAGDDVDATSTPTVLSNVISETSTASTTDATTALETSDEPPTDRLKESAEQIPQMPSGTSSDSPPTPTPVPVEPTPETPELAGLQLSTIRPDVGNASLIVSTEVFEEEITPQETPAPIRVNDEATETTQDENLSSSVESISETGVLSRPAPTSTPEPTSDGDGTFTGSDDDPINTVGLPPVVPTGPATESGDLLQEGAVEFPQESAPGTDQGGPQENGDNGADGEESEEKEDSDDTAGRNDQNRDDDTSPPDDVDVIDDNETGGAEPESNTSEPGKETQTAADNSAPGDGGSPAITQTGTAVPSLPTDIFSGGDDGGSTDRELAGSAEGNDGLSGPQKAGIIAGSVIGSAILFALIAFLIWYIRKRRRDRKYQYVIKTPMVEQPPALDPIPRSARLTEAVANIFKPTTASNMSSRVDLSRGNPQFSTDGQPRSRALSAGPIGTNGNPARNGQDPAWPSDPGSLRIHNARPMGNAVAQLSDPFADTNAIATSGRHPADPFHDSQAIQKSPRLSLVPAWDPRTARPRGSTTGSIRQTSLQPGQPGASAPIKARPNAPPPGRTNVRSDQFDLEIAFPPAALIPPVPRLQRPESYTSLVSTLSSYSQSDHQNRVRVSRFGEAL</sequence>
<dbReference type="GeneID" id="75834160"/>
<feature type="compositionally biased region" description="Polar residues" evidence="1">
    <location>
        <begin position="227"/>
        <end position="239"/>
    </location>
</feature>
<dbReference type="EMBL" id="JAGIXG020000043">
    <property type="protein sequence ID" value="KAI6779643.1"/>
    <property type="molecule type" value="Genomic_DNA"/>
</dbReference>
<feature type="region of interest" description="Disordered" evidence="1">
    <location>
        <begin position="507"/>
        <end position="584"/>
    </location>
</feature>
<feature type="compositionally biased region" description="Acidic residues" evidence="1">
    <location>
        <begin position="243"/>
        <end position="256"/>
    </location>
</feature>
<feature type="compositionally biased region" description="Pro residues" evidence="1">
    <location>
        <begin position="85"/>
        <end position="98"/>
    </location>
</feature>
<keyword evidence="2" id="KW-1133">Transmembrane helix</keyword>
<evidence type="ECO:0000313" key="4">
    <source>
        <dbReference type="Proteomes" id="UP001055219"/>
    </source>
</evidence>
<feature type="region of interest" description="Disordered" evidence="1">
    <location>
        <begin position="434"/>
        <end position="488"/>
    </location>
</feature>
<feature type="compositionally biased region" description="Low complexity" evidence="1">
    <location>
        <begin position="179"/>
        <end position="188"/>
    </location>
</feature>
<reference evidence="3" key="2">
    <citation type="submission" date="2022-07" db="EMBL/GenBank/DDBJ databases">
        <authorList>
            <person name="Goncalves M.F.M."/>
            <person name="Hilario S."/>
            <person name="Van De Peer Y."/>
            <person name="Esteves A.C."/>
            <person name="Alves A."/>
        </authorList>
    </citation>
    <scope>NUCLEOTIDE SEQUENCE</scope>
    <source>
        <strain evidence="3">MUM 19.33</strain>
    </source>
</reference>
<evidence type="ECO:0000256" key="2">
    <source>
        <dbReference type="SAM" id="Phobius"/>
    </source>
</evidence>
<feature type="compositionally biased region" description="Low complexity" evidence="1">
    <location>
        <begin position="41"/>
        <end position="56"/>
    </location>
</feature>
<gene>
    <name evidence="3" type="ORF">J7T54_007686</name>
</gene>
<dbReference type="AlphaFoldDB" id="A0A9P9XY19"/>
<organism evidence="3 4">
    <name type="scientific">Emericellopsis cladophorae</name>
    <dbReference type="NCBI Taxonomy" id="2686198"/>
    <lineage>
        <taxon>Eukaryota</taxon>
        <taxon>Fungi</taxon>
        <taxon>Dikarya</taxon>
        <taxon>Ascomycota</taxon>
        <taxon>Pezizomycotina</taxon>
        <taxon>Sordariomycetes</taxon>
        <taxon>Hypocreomycetidae</taxon>
        <taxon>Hypocreales</taxon>
        <taxon>Bionectriaceae</taxon>
        <taxon>Emericellopsis</taxon>
    </lineage>
</organism>
<protein>
    <submittedName>
        <fullName evidence="3">Uncharacterized protein</fullName>
    </submittedName>
</protein>
<evidence type="ECO:0000313" key="3">
    <source>
        <dbReference type="EMBL" id="KAI6779643.1"/>
    </source>
</evidence>
<feature type="compositionally biased region" description="Basic and acidic residues" evidence="1">
    <location>
        <begin position="257"/>
        <end position="268"/>
    </location>
</feature>
<dbReference type="OrthoDB" id="10416666at2759"/>
<feature type="region of interest" description="Disordered" evidence="1">
    <location>
        <begin position="1"/>
        <end position="111"/>
    </location>
</feature>
<name>A0A9P9XY19_9HYPO</name>
<dbReference type="CDD" id="cd12087">
    <property type="entry name" value="TM_EGFR-like"/>
    <property type="match status" value="1"/>
</dbReference>
<feature type="compositionally biased region" description="Polar residues" evidence="1">
    <location>
        <begin position="434"/>
        <end position="451"/>
    </location>
</feature>
<dbReference type="RefSeq" id="XP_051360499.1">
    <property type="nucleotide sequence ID" value="XM_051508356.1"/>
</dbReference>
<feature type="compositionally biased region" description="Polar residues" evidence="1">
    <location>
        <begin position="151"/>
        <end position="178"/>
    </location>
</feature>
<accession>A0A9P9XY19</accession>
<keyword evidence="2" id="KW-0812">Transmembrane</keyword>
<proteinExistence type="predicted"/>
<feature type="transmembrane region" description="Helical" evidence="2">
    <location>
        <begin position="362"/>
        <end position="384"/>
    </location>
</feature>
<feature type="compositionally biased region" description="Polar residues" evidence="1">
    <location>
        <begin position="75"/>
        <end position="84"/>
    </location>
</feature>
<reference evidence="3" key="1">
    <citation type="journal article" date="2021" name="J Fungi (Basel)">
        <title>Genomic and Metabolomic Analyses of the Marine Fungus Emericellopsis cladophorae: Insights into Saltwater Adaptability Mechanisms and Its Biosynthetic Potential.</title>
        <authorList>
            <person name="Goncalves M.F.M."/>
            <person name="Hilario S."/>
            <person name="Van de Peer Y."/>
            <person name="Esteves A.C."/>
            <person name="Alves A."/>
        </authorList>
    </citation>
    <scope>NUCLEOTIDE SEQUENCE</scope>
    <source>
        <strain evidence="3">MUM 19.33</strain>
    </source>
</reference>
<comment type="caution">
    <text evidence="3">The sequence shown here is derived from an EMBL/GenBank/DDBJ whole genome shotgun (WGS) entry which is preliminary data.</text>
</comment>
<feature type="compositionally biased region" description="Polar residues" evidence="1">
    <location>
        <begin position="289"/>
        <end position="304"/>
    </location>
</feature>
<dbReference type="Proteomes" id="UP001055219">
    <property type="component" value="Unassembled WGS sequence"/>
</dbReference>
<keyword evidence="2" id="KW-0472">Membrane</keyword>
<keyword evidence="4" id="KW-1185">Reference proteome</keyword>
<feature type="region of interest" description="Disordered" evidence="1">
    <location>
        <begin position="125"/>
        <end position="357"/>
    </location>
</feature>
<feature type="compositionally biased region" description="Polar residues" evidence="1">
    <location>
        <begin position="29"/>
        <end position="40"/>
    </location>
</feature>